<evidence type="ECO:0000256" key="1">
    <source>
        <dbReference type="SAM" id="MobiDB-lite"/>
    </source>
</evidence>
<dbReference type="PANTHER" id="PTHR33144">
    <property type="entry name" value="OS10G0409366 PROTEIN-RELATED"/>
    <property type="match status" value="1"/>
</dbReference>
<feature type="region of interest" description="Disordered" evidence="1">
    <location>
        <begin position="1"/>
        <end position="43"/>
    </location>
</feature>
<feature type="compositionally biased region" description="Polar residues" evidence="1">
    <location>
        <begin position="478"/>
        <end position="488"/>
    </location>
</feature>
<accession>A0A9R0YUW6</accession>
<evidence type="ECO:0008006" key="4">
    <source>
        <dbReference type="Google" id="ProtNLM"/>
    </source>
</evidence>
<dbReference type="InterPro" id="IPR004252">
    <property type="entry name" value="Probable_transposase_24"/>
</dbReference>
<gene>
    <name evidence="2" type="ORF">TRITD_6Bv1G207430</name>
</gene>
<name>A0A9R0YUW6_TRITD</name>
<organism evidence="2 3">
    <name type="scientific">Triticum turgidum subsp. durum</name>
    <name type="common">Durum wheat</name>
    <name type="synonym">Triticum durum</name>
    <dbReference type="NCBI Taxonomy" id="4567"/>
    <lineage>
        <taxon>Eukaryota</taxon>
        <taxon>Viridiplantae</taxon>
        <taxon>Streptophyta</taxon>
        <taxon>Embryophyta</taxon>
        <taxon>Tracheophyta</taxon>
        <taxon>Spermatophyta</taxon>
        <taxon>Magnoliopsida</taxon>
        <taxon>Liliopsida</taxon>
        <taxon>Poales</taxon>
        <taxon>Poaceae</taxon>
        <taxon>BOP clade</taxon>
        <taxon>Pooideae</taxon>
        <taxon>Triticodae</taxon>
        <taxon>Triticeae</taxon>
        <taxon>Triticinae</taxon>
        <taxon>Triticum</taxon>
    </lineage>
</organism>
<protein>
    <recommendedName>
        <fullName evidence="4">Transposase Tnp1/En/Spm-like domain-containing protein</fullName>
    </recommendedName>
</protein>
<feature type="region of interest" description="Disordered" evidence="1">
    <location>
        <begin position="478"/>
        <end position="501"/>
    </location>
</feature>
<evidence type="ECO:0000313" key="3">
    <source>
        <dbReference type="Proteomes" id="UP000324705"/>
    </source>
</evidence>
<sequence>MQGPQRPPRRSKRLNVIQVTDQRDDEDGDCNNGEQFPQGHESQVLVDEEGQVHNQDKEVRKRKRTSLPVVWNMPKGQRIVVKCNEDSQPIGDEGAILGKFLGTVARNGGFCPLNINDWRHVKKNSGEETLLQCVQKKFVYPRSCEKWILKSIGRDWRKFKSSLKDAFFKPAIEKNPNIKRKALYKLCPEDVDNDQWRGLVKYWKSKKGRALAEKNIISHSLVKDSHNAGTKSYACWGEDMRQADPEKKRPHRSKVYLVTHKKKDDVDAKNKDKNKRLDRLDNLITDRPELAQNLNGRVAWEGDALQEVLGKEKIGQVHGMGLLPTPKQVYGRTPRYLKNINMTTTDGSPYEVEHDVWEVIAKMKEHIKKQDQIIKDMNNKEGYVNNGIEEENLQSNDNGISQSPVLLGKTKRIQCNGPVEALSSMQHDIPEDNNLSRSHEKVGDHDVNQLQVQQNSSSPQDLVIDFVLEMRETRNITGESVSRPNQQRTRTEHPHCSKRRRSSSIKAASKVVLKTSTYPNKRNVAYGTIRSTDPRTKASGIELGAEFALVRIDEPILDNEELVREVSDCKTIGEAFTSGYLIAWPSAFIREKDG</sequence>
<proteinExistence type="predicted"/>
<dbReference type="AlphaFoldDB" id="A0A9R0YUW6"/>
<keyword evidence="3" id="KW-1185">Reference proteome</keyword>
<dbReference type="EMBL" id="LT934122">
    <property type="protein sequence ID" value="VAI62209.1"/>
    <property type="molecule type" value="Genomic_DNA"/>
</dbReference>
<dbReference type="PANTHER" id="PTHR33144:SF53">
    <property type="entry name" value="TRANSPOSASE TNP1_EN_SPM-LIKE DOMAIN-CONTAINING PROTEIN"/>
    <property type="match status" value="1"/>
</dbReference>
<dbReference type="Proteomes" id="UP000324705">
    <property type="component" value="Chromosome 6B"/>
</dbReference>
<reference evidence="2 3" key="1">
    <citation type="submission" date="2017-09" db="EMBL/GenBank/DDBJ databases">
        <authorList>
            <consortium name="International Durum Wheat Genome Sequencing Consortium (IDWGSC)"/>
            <person name="Milanesi L."/>
        </authorList>
    </citation>
    <scope>NUCLEOTIDE SEQUENCE [LARGE SCALE GENOMIC DNA]</scope>
    <source>
        <strain evidence="3">cv. Svevo</strain>
    </source>
</reference>
<dbReference type="Pfam" id="PF03004">
    <property type="entry name" value="Transposase_24"/>
    <property type="match status" value="1"/>
</dbReference>
<dbReference type="Gramene" id="TRITD6Bv1G207430.3">
    <property type="protein sequence ID" value="TRITD6Bv1G207430.3"/>
    <property type="gene ID" value="TRITD6Bv1G207430"/>
</dbReference>
<evidence type="ECO:0000313" key="2">
    <source>
        <dbReference type="EMBL" id="VAI62209.1"/>
    </source>
</evidence>